<feature type="short sequence motif" description="Nuclear localization signal" evidence="15">
    <location>
        <begin position="78"/>
        <end position="80"/>
    </location>
</feature>
<evidence type="ECO:0000256" key="12">
    <source>
        <dbReference type="ARBA" id="ARBA00034617"/>
    </source>
</evidence>
<protein>
    <recommendedName>
        <fullName evidence="15 16">Replication protein E1</fullName>
        <ecNumber evidence="15 16">5.6.2.4</ecNumber>
    </recommendedName>
    <alternativeName>
        <fullName evidence="15">ATP-dependent helicase E1</fullName>
    </alternativeName>
    <alternativeName>
        <fullName evidence="15">DNA 3'-5' helicase E1</fullName>
    </alternativeName>
</protein>
<proteinExistence type="inferred from homology"/>
<evidence type="ECO:0000256" key="9">
    <source>
        <dbReference type="ARBA" id="ARBA00022840"/>
    </source>
</evidence>
<dbReference type="HAMAP" id="MF_04000">
    <property type="entry name" value="PPV_E1"/>
    <property type="match status" value="1"/>
</dbReference>
<evidence type="ECO:0000256" key="8">
    <source>
        <dbReference type="ARBA" id="ARBA00022806"/>
    </source>
</evidence>
<comment type="similarity">
    <text evidence="15 16">Belongs to the papillomaviridae E1 protein family.</text>
</comment>
<sequence>MGETNKGKVYEGCSSWFETEAECVEDFNSLEELFETSTEGSDVSNLIDDVDACVQGNSLALFNQQITEECDAEILALKRKYTTTPEQTVQSVNALSPRLAAVHITPERHSKRRLFGDSGIEEDETENSNTKVVDNSNDLSTENLNLLSQPNSKAILLFKCKEKFDIMFTELTRNFRSDKTCSEQWVIFVHSIQAELLEASKILLQNHCEFVQVIIYDFSALYFVRFKAAKNRETVHKLFNQMLNSNELQIISDPPRIRSAAVAMFFFQKSFNNSSYKYGDFPDWIKKNTLINHESAATAESFDLSQMIQYAYDNNLNDEAAIAYRYAQMADVDANAAAFLKSNNQARFVRDACTMVRHYRRQEMRDLSISDWIWKCSDECNAEGDWKQIALFFKHQHVNFVSFLTVFKSFLKGTPKKNCIVFYGPSDTGKSYFCHSLIKFFKGKVINFMNKASHFWLSPLIDTKIGLLDDCTFQCWQYLDVNMRGALDGNEVCVDTKHKNPMQMSLPPMLITTNFDVEKEQSFIFLRSRLQIFHFSNPVPVNDDGSLVYTINNETWKCFFRKFATHLELTPRDDPQNESGRSDRAFRCTPGQFNGTV</sequence>
<dbReference type="Pfam" id="PF00519">
    <property type="entry name" value="PPV_E1_C"/>
    <property type="match status" value="1"/>
</dbReference>
<evidence type="ECO:0000256" key="16">
    <source>
        <dbReference type="PIRNR" id="PIRNR003383"/>
    </source>
</evidence>
<dbReference type="Pfam" id="PF00524">
    <property type="entry name" value="PPV_E1_N"/>
    <property type="match status" value="1"/>
</dbReference>
<comment type="function">
    <text evidence="16">ATP-dependent DNA helicase required for initiation of viral DNA replication. It forms a complex with the viral E2 protein. The E1-E2 complex binds to the replication origin which contains binding sites for both proteins.</text>
</comment>
<evidence type="ECO:0000256" key="6">
    <source>
        <dbReference type="ARBA" id="ARBA00022741"/>
    </source>
</evidence>
<dbReference type="PIRSF" id="PIRSF003383">
    <property type="entry name" value="Rep_E1_papillomaV"/>
    <property type="match status" value="1"/>
</dbReference>
<dbReference type="GO" id="GO:0005524">
    <property type="term" value="F:ATP binding"/>
    <property type="evidence" value="ECO:0007669"/>
    <property type="project" value="UniProtKB-UniRule"/>
</dbReference>
<comment type="caution">
    <text evidence="15">Lacks conserved residue(s) required for the propagation of feature annotation.</text>
</comment>
<dbReference type="InterPro" id="IPR014000">
    <property type="entry name" value="PPV_DNA_helicase_E1_N"/>
</dbReference>
<dbReference type="InterPro" id="IPR046935">
    <property type="entry name" value="PPV_E1_DBD_sf"/>
</dbReference>
<feature type="compositionally biased region" description="Basic and acidic residues" evidence="17">
    <location>
        <begin position="570"/>
        <end position="586"/>
    </location>
</feature>
<evidence type="ECO:0000256" key="5">
    <source>
        <dbReference type="ARBA" id="ARBA00022705"/>
    </source>
</evidence>
<evidence type="ECO:0000259" key="18">
    <source>
        <dbReference type="PROSITE" id="PS51206"/>
    </source>
</evidence>
<evidence type="ECO:0000256" key="1">
    <source>
        <dbReference type="ARBA" id="ARBA00004147"/>
    </source>
</evidence>
<keyword evidence="10 15" id="KW-0238">DNA-binding</keyword>
<dbReference type="GO" id="GO:0043138">
    <property type="term" value="F:3'-5' DNA helicase activity"/>
    <property type="evidence" value="ECO:0007669"/>
    <property type="project" value="UniProtKB-UniRule"/>
</dbReference>
<dbReference type="Gene3D" id="3.40.1310.10">
    <property type="match status" value="1"/>
</dbReference>
<keyword evidence="3 15" id="KW-0597">Phosphoprotein</keyword>
<evidence type="ECO:0000256" key="17">
    <source>
        <dbReference type="SAM" id="MobiDB-lite"/>
    </source>
</evidence>
<feature type="short sequence motif" description="Nuclear export signal" evidence="15">
    <location>
        <begin position="95"/>
        <end position="104"/>
    </location>
</feature>
<comment type="function">
    <text evidence="14 15">ATP-dependent DNA 3'-5' helicase required for initiation of viral DNA replication. It forms a complex with the viral E2 protein. The E1-E2 complex binds to the replication origin which contains binding sites for both proteins. During the initial step, a dimer of E1 interacts with a dimer of protein E2 leading to a complex that binds the viral origin of replication with high specificity. Then, a second dimer of E1 displaces the E2 dimer in an ATP-dependent manner to form the E1 tetramer. Following this, two E1 monomers are added to each half of the site, which results in the formation of two E1 trimers on the viral ori. Subsequently, two hexamers will be created. The double hexamer acts as a bi-directional helicase machinery and unwinds the viral DNA and then recruits the host DNA polymerase to start replication.</text>
</comment>
<name>A0A385PJ97_9PAPI</name>
<comment type="catalytic activity">
    <reaction evidence="13 15 16">
        <text>ATP + H2O = ADP + phosphate + H(+)</text>
        <dbReference type="Rhea" id="RHEA:13065"/>
        <dbReference type="ChEBI" id="CHEBI:15377"/>
        <dbReference type="ChEBI" id="CHEBI:15378"/>
        <dbReference type="ChEBI" id="CHEBI:30616"/>
        <dbReference type="ChEBI" id="CHEBI:43474"/>
        <dbReference type="ChEBI" id="CHEBI:456216"/>
        <dbReference type="EC" id="5.6.2.4"/>
    </reaction>
</comment>
<dbReference type="PROSITE" id="PS51206">
    <property type="entry name" value="SF3_HELICASE_1"/>
    <property type="match status" value="1"/>
</dbReference>
<dbReference type="Gene3D" id="1.10.10.510">
    <property type="entry name" value="Zinc finger, large T-antigen D1 domain"/>
    <property type="match status" value="1"/>
</dbReference>
<dbReference type="EMBL" id="MH777274">
    <property type="protein sequence ID" value="AYA94109.1"/>
    <property type="molecule type" value="Genomic_DNA"/>
</dbReference>
<keyword evidence="2 15" id="KW-0244">Early protein</keyword>
<dbReference type="GO" id="GO:0042025">
    <property type="term" value="C:host cell nucleus"/>
    <property type="evidence" value="ECO:0007669"/>
    <property type="project" value="UniProtKB-SubCell"/>
</dbReference>
<dbReference type="GO" id="GO:0003677">
    <property type="term" value="F:DNA binding"/>
    <property type="evidence" value="ECO:0007669"/>
    <property type="project" value="UniProtKB-UniRule"/>
</dbReference>
<evidence type="ECO:0000256" key="14">
    <source>
        <dbReference type="ARBA" id="ARBA00093297"/>
    </source>
</evidence>
<feature type="binding site" evidence="15">
    <location>
        <begin position="424"/>
        <end position="431"/>
    </location>
    <ligand>
        <name>ATP</name>
        <dbReference type="ChEBI" id="CHEBI:30616"/>
    </ligand>
</feature>
<dbReference type="InterPro" id="IPR027417">
    <property type="entry name" value="P-loop_NTPase"/>
</dbReference>
<dbReference type="Gene3D" id="3.40.50.300">
    <property type="entry name" value="P-loop containing nucleotide triphosphate hydrolases"/>
    <property type="match status" value="1"/>
</dbReference>
<keyword evidence="11 15" id="KW-0413">Isomerase</keyword>
<organism evidence="19">
    <name type="scientific">Human papillomavirus</name>
    <dbReference type="NCBI Taxonomy" id="10566"/>
    <lineage>
        <taxon>Viruses</taxon>
        <taxon>Monodnaviria</taxon>
        <taxon>Shotokuvirae</taxon>
        <taxon>Cossaviricota</taxon>
        <taxon>Papovaviricetes</taxon>
        <taxon>Zurhausenvirales</taxon>
        <taxon>Papillomaviridae</taxon>
    </lineage>
</organism>
<feature type="region of interest" description="Disordered" evidence="17">
    <location>
        <begin position="570"/>
        <end position="597"/>
    </location>
</feature>
<gene>
    <name evidence="15" type="primary">E1</name>
</gene>
<accession>A0A385PJ97</accession>
<evidence type="ECO:0000256" key="11">
    <source>
        <dbReference type="ARBA" id="ARBA00023235"/>
    </source>
</evidence>
<evidence type="ECO:0000256" key="3">
    <source>
        <dbReference type="ARBA" id="ARBA00022553"/>
    </source>
</evidence>
<evidence type="ECO:0000256" key="10">
    <source>
        <dbReference type="ARBA" id="ARBA00023125"/>
    </source>
</evidence>
<dbReference type="InterPro" id="IPR037102">
    <property type="entry name" value="Znf_lg_T-Ag_D1_dom_sf"/>
</dbReference>
<keyword evidence="4 15" id="KW-1048">Host nucleus</keyword>
<keyword evidence="8 15" id="KW-0347">Helicase</keyword>
<reference evidence="19" key="1">
    <citation type="journal article" date="2018" name="Nat. Med.">
        <title>Expanded skin virome in DOCK8-deficient patients.</title>
        <authorList>
            <consortium name="NISC Comparative Sequencing Program"/>
            <person name="Tirosh O."/>
            <person name="Conlan S."/>
            <person name="Deming C."/>
            <person name="Lee-Lin S.Q."/>
            <person name="Huang X."/>
            <person name="Su H.C."/>
            <person name="Freeman A.F."/>
            <person name="Segre J.A."/>
            <person name="Kong H.H."/>
        </authorList>
    </citation>
    <scope>NUCLEOTIDE SEQUENCE</scope>
    <source>
        <strain evidence="19">HPV-mSK_132</strain>
    </source>
</reference>
<evidence type="ECO:0000313" key="19">
    <source>
        <dbReference type="EMBL" id="AYA94109.1"/>
    </source>
</evidence>
<evidence type="ECO:0000256" key="15">
    <source>
        <dbReference type="HAMAP-Rule" id="MF_04000"/>
    </source>
</evidence>
<dbReference type="InterPro" id="IPR046832">
    <property type="entry name" value="PPV_E1_DBD"/>
</dbReference>
<dbReference type="InterPro" id="IPR014015">
    <property type="entry name" value="Helicase_SF3_DNA-vir"/>
</dbReference>
<evidence type="ECO:0000256" key="2">
    <source>
        <dbReference type="ARBA" id="ARBA00022518"/>
    </source>
</evidence>
<dbReference type="GO" id="GO:0006260">
    <property type="term" value="P:DNA replication"/>
    <property type="evidence" value="ECO:0007669"/>
    <property type="project" value="UniProtKB-UniRule"/>
</dbReference>
<dbReference type="SUPFAM" id="SSF52540">
    <property type="entry name" value="P-loop containing nucleoside triphosphate hydrolases"/>
    <property type="match status" value="1"/>
</dbReference>
<dbReference type="InterPro" id="IPR001177">
    <property type="entry name" value="PPV_DNA_helicase_E1_C"/>
</dbReference>
<evidence type="ECO:0000256" key="4">
    <source>
        <dbReference type="ARBA" id="ARBA00022562"/>
    </source>
</evidence>
<dbReference type="InterPro" id="IPR016393">
    <property type="entry name" value="Rep_E1_papillomaV"/>
</dbReference>
<keyword evidence="6 15" id="KW-0547">Nucleotide-binding</keyword>
<comment type="catalytic activity">
    <reaction evidence="12 15">
        <text>Couples ATP hydrolysis with the unwinding of duplex DNA by translocating in the 3'-5' direction.</text>
        <dbReference type="EC" id="5.6.2.4"/>
    </reaction>
</comment>
<keyword evidence="5 15" id="KW-0235">DNA replication</keyword>
<feature type="domain" description="SF3 helicase" evidence="18">
    <location>
        <begin position="398"/>
        <end position="548"/>
    </location>
</feature>
<evidence type="ECO:0000256" key="13">
    <source>
        <dbReference type="ARBA" id="ARBA00048988"/>
    </source>
</evidence>
<evidence type="ECO:0000256" key="7">
    <source>
        <dbReference type="ARBA" id="ARBA00022801"/>
    </source>
</evidence>
<dbReference type="GO" id="GO:0016887">
    <property type="term" value="F:ATP hydrolysis activity"/>
    <property type="evidence" value="ECO:0007669"/>
    <property type="project" value="RHEA"/>
</dbReference>
<comment type="subunit">
    <text evidence="15">Can form hexamers. Interacts with E2 protein; this interaction increases E1 DNA binding specificity. Interacts with host DNA polymerase subunit POLA2. Interacts with host single stranded DNA-binding protein RPA1. Interacts with host TOP1; this interaction stimulates the enzymatic activity of TOP1.</text>
</comment>
<dbReference type="EC" id="5.6.2.4" evidence="15 16"/>
<dbReference type="SUPFAM" id="SSF55464">
    <property type="entry name" value="Origin of replication-binding domain, RBD-like"/>
    <property type="match status" value="1"/>
</dbReference>
<keyword evidence="9 15" id="KW-0067">ATP-binding</keyword>
<keyword evidence="7 15" id="KW-0378">Hydrolase</keyword>
<comment type="PTM">
    <text evidence="15">Phosphorylated.</text>
</comment>
<comment type="subcellular location">
    <subcellularLocation>
        <location evidence="1 15">Host nucleus</location>
    </subcellularLocation>
</comment>
<feature type="modified residue" description="Phosphoserine; by host" evidence="15">
    <location>
        <position position="96"/>
    </location>
</feature>
<dbReference type="Pfam" id="PF20450">
    <property type="entry name" value="PPV_E1_DBD"/>
    <property type="match status" value="1"/>
</dbReference>